<proteinExistence type="predicted"/>
<evidence type="ECO:0000313" key="3">
    <source>
        <dbReference type="Proteomes" id="UP001162802"/>
    </source>
</evidence>
<dbReference type="Pfam" id="PF02498">
    <property type="entry name" value="Bro-N"/>
    <property type="match status" value="1"/>
</dbReference>
<evidence type="ECO:0000313" key="2">
    <source>
        <dbReference type="EMBL" id="MCJ1962882.1"/>
    </source>
</evidence>
<name>A0ABT0AI77_9SPHN</name>
<protein>
    <submittedName>
        <fullName evidence="2">DNA damage-inducible protein D</fullName>
    </submittedName>
</protein>
<gene>
    <name evidence="2" type="primary">dinD</name>
    <name evidence="2" type="ORF">MTR65_19545</name>
</gene>
<dbReference type="Proteomes" id="UP001162802">
    <property type="component" value="Unassembled WGS sequence"/>
</dbReference>
<sequence>MTDNRKLDGPVDFDFDFEEAMERIAQTDPDEVTALVAADLPEETIDTLLAEFEAAARETEDGNQFWTARELATLLGYADYRNFLSIVEKAKTACRQMRLDPDDHFVDVTDMIEIGKGGRREVENIHLDRYACYLIAQNGDPRKRPISFAQNYFAIQTRRQELADEDGVDFGSLTENQKRHYLRNQVVEQNKLLASAAKGAGVQNKDFGKFHNRGYQGLYGGRGVDEIRSYKRLPKRAQILDHMGSTELAANLFRITQTEEKLRERKIQGKEAACNAHYEVGLKVRQTMQELSGIMPEDLPVAEDVKKIARQERKQQRMRAVEPQKRIEQPLNEPKATAPVEIDLTKDLWKYALLVLSVQPEGEMKTSAMIEALPDYIALSDEHLAANESRKDSKFSQIVRNLKSHKNSKSNFIYQGYAQDIRGGFKITRKGLDFVREYFKDRA</sequence>
<dbReference type="EMBL" id="JALHAT010000069">
    <property type="protein sequence ID" value="MCJ1962882.1"/>
    <property type="molecule type" value="Genomic_DNA"/>
</dbReference>
<evidence type="ECO:0000259" key="1">
    <source>
        <dbReference type="Pfam" id="PF02498"/>
    </source>
</evidence>
<keyword evidence="3" id="KW-1185">Reference proteome</keyword>
<dbReference type="InterPro" id="IPR003497">
    <property type="entry name" value="BRO_N_domain"/>
</dbReference>
<dbReference type="RefSeq" id="WP_243803184.1">
    <property type="nucleotide sequence ID" value="NZ_JALHAT010000069.1"/>
</dbReference>
<feature type="domain" description="Bro-N" evidence="1">
    <location>
        <begin position="60"/>
        <end position="143"/>
    </location>
</feature>
<accession>A0ABT0AI77</accession>
<reference evidence="2" key="1">
    <citation type="submission" date="2022-03" db="EMBL/GenBank/DDBJ databases">
        <title>Identification of a novel bacterium isolated from mangrove sediments.</title>
        <authorList>
            <person name="Pan X."/>
        </authorList>
    </citation>
    <scope>NUCLEOTIDE SEQUENCE</scope>
    <source>
        <strain evidence="2">B2637</strain>
    </source>
</reference>
<dbReference type="NCBIfam" id="NF008573">
    <property type="entry name" value="PRK11525.1"/>
    <property type="match status" value="1"/>
</dbReference>
<comment type="caution">
    <text evidence="2">The sequence shown here is derived from an EMBL/GenBank/DDBJ whole genome shotgun (WGS) entry which is preliminary data.</text>
</comment>
<organism evidence="2 3">
    <name type="scientific">Novosphingobium mangrovi</name>
    <name type="common">ex Hu et al. 2023</name>
    <dbReference type="NCBI Taxonomy" id="2930094"/>
    <lineage>
        <taxon>Bacteria</taxon>
        <taxon>Pseudomonadati</taxon>
        <taxon>Pseudomonadota</taxon>
        <taxon>Alphaproteobacteria</taxon>
        <taxon>Sphingomonadales</taxon>
        <taxon>Sphingomonadaceae</taxon>
        <taxon>Novosphingobium</taxon>
    </lineage>
</organism>